<name>A0ABZ1XTZ6_9ACTN</name>
<reference evidence="1" key="1">
    <citation type="submission" date="2022-10" db="EMBL/GenBank/DDBJ databases">
        <title>The complete genomes of actinobacterial strains from the NBC collection.</title>
        <authorList>
            <person name="Joergensen T.S."/>
            <person name="Alvarez Arevalo M."/>
            <person name="Sterndorff E.B."/>
            <person name="Faurdal D."/>
            <person name="Vuksanovic O."/>
            <person name="Mourched A.-S."/>
            <person name="Charusanti P."/>
            <person name="Shaw S."/>
            <person name="Blin K."/>
            <person name="Weber T."/>
        </authorList>
    </citation>
    <scope>NUCLEOTIDE SEQUENCE</scope>
    <source>
        <strain evidence="1">NBC_00668</strain>
    </source>
</reference>
<keyword evidence="2" id="KW-1185">Reference proteome</keyword>
<organism evidence="1 2">
    <name type="scientific">Streptomyces melanogenes</name>
    <dbReference type="NCBI Taxonomy" id="67326"/>
    <lineage>
        <taxon>Bacteria</taxon>
        <taxon>Bacillati</taxon>
        <taxon>Actinomycetota</taxon>
        <taxon>Actinomycetes</taxon>
        <taxon>Kitasatosporales</taxon>
        <taxon>Streptomycetaceae</taxon>
        <taxon>Streptomyces</taxon>
    </lineage>
</organism>
<dbReference type="Proteomes" id="UP001432060">
    <property type="component" value="Chromosome"/>
</dbReference>
<proteinExistence type="predicted"/>
<evidence type="ECO:0000313" key="2">
    <source>
        <dbReference type="Proteomes" id="UP001432060"/>
    </source>
</evidence>
<dbReference type="RefSeq" id="WP_329403932.1">
    <property type="nucleotide sequence ID" value="NZ_CP109019.1"/>
</dbReference>
<protein>
    <submittedName>
        <fullName evidence="1">Uncharacterized protein</fullName>
    </submittedName>
</protein>
<accession>A0ABZ1XTZ6</accession>
<dbReference type="EMBL" id="CP109019">
    <property type="protein sequence ID" value="WUT87033.1"/>
    <property type="molecule type" value="Genomic_DNA"/>
</dbReference>
<sequence>MPSTSRDGSTGTLCGRVARRPAPLLQLTEYDDEQELITGLDGLLSGMPEAPLDAFCG</sequence>
<gene>
    <name evidence="1" type="ORF">OG515_34915</name>
</gene>
<evidence type="ECO:0000313" key="1">
    <source>
        <dbReference type="EMBL" id="WUT87033.1"/>
    </source>
</evidence>